<evidence type="ECO:0000313" key="7">
    <source>
        <dbReference type="EMBL" id="OGM22360.1"/>
    </source>
</evidence>
<reference evidence="7 8" key="1">
    <citation type="journal article" date="2016" name="Nat. Commun.">
        <title>Thousands of microbial genomes shed light on interconnected biogeochemical processes in an aquifer system.</title>
        <authorList>
            <person name="Anantharaman K."/>
            <person name="Brown C.T."/>
            <person name="Hug L.A."/>
            <person name="Sharon I."/>
            <person name="Castelle C.J."/>
            <person name="Probst A.J."/>
            <person name="Thomas B.C."/>
            <person name="Singh A."/>
            <person name="Wilkins M.J."/>
            <person name="Karaoz U."/>
            <person name="Brodie E.L."/>
            <person name="Williams K.H."/>
            <person name="Hubbard S.S."/>
            <person name="Banfield J.F."/>
        </authorList>
    </citation>
    <scope>NUCLEOTIDE SEQUENCE [LARGE SCALE GENOMIC DNA]</scope>
</reference>
<name>A0A1F7Y5E0_9BACT</name>
<organism evidence="7 8">
    <name type="scientific">Candidatus Woesebacteria bacterium RIFCSPHIGHO2_01_FULL_38_9b</name>
    <dbReference type="NCBI Taxonomy" id="1802493"/>
    <lineage>
        <taxon>Bacteria</taxon>
        <taxon>Candidatus Woeseibacteriota</taxon>
    </lineage>
</organism>
<evidence type="ECO:0000256" key="3">
    <source>
        <dbReference type="ARBA" id="ARBA00022692"/>
    </source>
</evidence>
<feature type="transmembrane region" description="Helical" evidence="6">
    <location>
        <begin position="284"/>
        <end position="313"/>
    </location>
</feature>
<evidence type="ECO:0000256" key="4">
    <source>
        <dbReference type="ARBA" id="ARBA00022989"/>
    </source>
</evidence>
<proteinExistence type="inferred from homology"/>
<evidence type="ECO:0000256" key="6">
    <source>
        <dbReference type="SAM" id="Phobius"/>
    </source>
</evidence>
<evidence type="ECO:0000256" key="5">
    <source>
        <dbReference type="ARBA" id="ARBA00023136"/>
    </source>
</evidence>
<dbReference type="AlphaFoldDB" id="A0A1F7Y5E0"/>
<dbReference type="PANTHER" id="PTHR21716">
    <property type="entry name" value="TRANSMEMBRANE PROTEIN"/>
    <property type="match status" value="1"/>
</dbReference>
<evidence type="ECO:0000256" key="1">
    <source>
        <dbReference type="ARBA" id="ARBA00004141"/>
    </source>
</evidence>
<comment type="caution">
    <text evidence="7">The sequence shown here is derived from an EMBL/GenBank/DDBJ whole genome shotgun (WGS) entry which is preliminary data.</text>
</comment>
<dbReference type="EMBL" id="MGGF01000004">
    <property type="protein sequence ID" value="OGM22360.1"/>
    <property type="molecule type" value="Genomic_DNA"/>
</dbReference>
<evidence type="ECO:0008006" key="9">
    <source>
        <dbReference type="Google" id="ProtNLM"/>
    </source>
</evidence>
<accession>A0A1F7Y5E0</accession>
<keyword evidence="5 6" id="KW-0472">Membrane</keyword>
<dbReference type="Proteomes" id="UP000178750">
    <property type="component" value="Unassembled WGS sequence"/>
</dbReference>
<feature type="transmembrane region" description="Helical" evidence="6">
    <location>
        <begin position="7"/>
        <end position="25"/>
    </location>
</feature>
<keyword evidence="4 6" id="KW-1133">Transmembrane helix</keyword>
<comment type="subcellular location">
    <subcellularLocation>
        <location evidence="1">Membrane</location>
        <topology evidence="1">Multi-pass membrane protein</topology>
    </subcellularLocation>
</comment>
<protein>
    <recommendedName>
        <fullName evidence="9">AI-2E family transporter</fullName>
    </recommendedName>
</protein>
<sequence>MPRKIEISHKTIIFIVLFLIFLWFLYVVRDIILQFFVALLIMTILNPFVSRLSRHRIPRAVSILLSYILIFSIISLSIAALVPPLIEQTSAFANSLPRFINNLGISSVLSDQLTQQLVSQLASVPAKLVTLTLSLFSNVIGVVAVLVFTFYLLSDREKVSNQLGLFVGENKNKEITRLINILEGRLGGWARGQLGLMLVIAFANYIGLSLLGIPYALPLSILAGLLEIIPYIGPIIAAIPAVVIGFGTSPILGMAVAAMAFLIQQLENYVFVPKIMQKSAGVNPIITLLALAIGFRLAGVIGLLISVPFYIIFQVLANEYILKK</sequence>
<feature type="transmembrane region" description="Helical" evidence="6">
    <location>
        <begin position="194"/>
        <end position="217"/>
    </location>
</feature>
<dbReference type="InterPro" id="IPR002549">
    <property type="entry name" value="AI-2E-like"/>
</dbReference>
<gene>
    <name evidence="7" type="ORF">A2863_02140</name>
</gene>
<dbReference type="Pfam" id="PF01594">
    <property type="entry name" value="AI-2E_transport"/>
    <property type="match status" value="1"/>
</dbReference>
<keyword evidence="3 6" id="KW-0812">Transmembrane</keyword>
<comment type="similarity">
    <text evidence="2">Belongs to the autoinducer-2 exporter (AI-2E) (TC 2.A.86) family.</text>
</comment>
<evidence type="ECO:0000313" key="8">
    <source>
        <dbReference type="Proteomes" id="UP000178750"/>
    </source>
</evidence>
<dbReference type="PANTHER" id="PTHR21716:SF62">
    <property type="entry name" value="TRANSPORT PROTEIN YDBI-RELATED"/>
    <property type="match status" value="1"/>
</dbReference>
<feature type="transmembrane region" description="Helical" evidence="6">
    <location>
        <begin position="61"/>
        <end position="86"/>
    </location>
</feature>
<dbReference type="GO" id="GO:0016020">
    <property type="term" value="C:membrane"/>
    <property type="evidence" value="ECO:0007669"/>
    <property type="project" value="UniProtKB-SubCell"/>
</dbReference>
<feature type="transmembrane region" description="Helical" evidence="6">
    <location>
        <begin position="237"/>
        <end position="263"/>
    </location>
</feature>
<evidence type="ECO:0000256" key="2">
    <source>
        <dbReference type="ARBA" id="ARBA00009773"/>
    </source>
</evidence>
<feature type="transmembrane region" description="Helical" evidence="6">
    <location>
        <begin position="31"/>
        <end position="49"/>
    </location>
</feature>
<feature type="transmembrane region" description="Helical" evidence="6">
    <location>
        <begin position="128"/>
        <end position="153"/>
    </location>
</feature>
<dbReference type="GO" id="GO:0055085">
    <property type="term" value="P:transmembrane transport"/>
    <property type="evidence" value="ECO:0007669"/>
    <property type="project" value="TreeGrafter"/>
</dbReference>